<organism evidence="1">
    <name type="scientific">Myoviridae sp. ctp7F23</name>
    <dbReference type="NCBI Taxonomy" id="2825174"/>
    <lineage>
        <taxon>Viruses</taxon>
        <taxon>Duplodnaviria</taxon>
        <taxon>Heunggongvirae</taxon>
        <taxon>Uroviricota</taxon>
        <taxon>Caudoviricetes</taxon>
    </lineage>
</organism>
<sequence>MSNDNVKVAITCADGKVETVESHAVYGCAVTEVSEGRDHGIACKSFFTGHVNPIFMGTPMGTSVMLVTKEMCDGDPILERIILEQAVAVLDGRLNELKGEDSHGGN</sequence>
<reference evidence="1" key="1">
    <citation type="journal article" date="2021" name="Proc. Natl. Acad. Sci. U.S.A.">
        <title>A Catalog of Tens of Thousands of Viruses from Human Metagenomes Reveals Hidden Associations with Chronic Diseases.</title>
        <authorList>
            <person name="Tisza M.J."/>
            <person name="Buck C.B."/>
        </authorList>
    </citation>
    <scope>NUCLEOTIDE SEQUENCE</scope>
    <source>
        <strain evidence="1">Ctp7F23</strain>
    </source>
</reference>
<name>A0A8S5U8L8_9CAUD</name>
<proteinExistence type="predicted"/>
<evidence type="ECO:0000313" key="1">
    <source>
        <dbReference type="EMBL" id="DAF90803.1"/>
    </source>
</evidence>
<accession>A0A8S5U8L8</accession>
<protein>
    <submittedName>
        <fullName evidence="1">Uncharacterized protein</fullName>
    </submittedName>
</protein>
<dbReference type="EMBL" id="BK016037">
    <property type="protein sequence ID" value="DAF90803.1"/>
    <property type="molecule type" value="Genomic_DNA"/>
</dbReference>